<dbReference type="InterPro" id="IPR013785">
    <property type="entry name" value="Aldolase_TIM"/>
</dbReference>
<dbReference type="EMBL" id="LR796233">
    <property type="protein sequence ID" value="CAB4128622.1"/>
    <property type="molecule type" value="Genomic_DNA"/>
</dbReference>
<dbReference type="GO" id="GO:0016829">
    <property type="term" value="F:lyase activity"/>
    <property type="evidence" value="ECO:0007669"/>
    <property type="project" value="UniProtKB-KW"/>
</dbReference>
<sequence>MSKIKVSELFYSLQGEGRFVGVPSVFLRTYGCNFTCSGFGCKPGEKSTGADEVAKVVDKYDTFLSLPLVETGCDSYASWHPAFKHLSPSYTTDELVDQMLALTPNNCWKQNNGNDVHLVITGGEPLLGWQRAYKELLSHPRMKDLRHITFETNGTQPLHEDFRDFLMEWSDYEPGARGKEVTFSVSAKLSASGESWEDAIKPNIVNIYQYYGHTYLKFVVETEDHVNEAVKAVDAFRAGGFNGSVYLMPQGGVVTPYDANKLNIANICCERGFNYSPRLHVDLWGNGWGK</sequence>
<keyword evidence="1" id="KW-0411">Iron-sulfur</keyword>
<reference evidence="3" key="1">
    <citation type="submission" date="2020-04" db="EMBL/GenBank/DDBJ databases">
        <authorList>
            <person name="Chiriac C."/>
            <person name="Salcher M."/>
            <person name="Ghai R."/>
            <person name="Kavagutti S V."/>
        </authorList>
    </citation>
    <scope>NUCLEOTIDE SEQUENCE</scope>
</reference>
<dbReference type="HAMAP" id="MF_00917">
    <property type="entry name" value="QueE"/>
    <property type="match status" value="1"/>
</dbReference>
<keyword evidence="1" id="KW-0479">Metal-binding</keyword>
<dbReference type="PANTHER" id="PTHR42836">
    <property type="entry name" value="7-CARBOXY-7-DEAZAGUANINE SYNTHASE"/>
    <property type="match status" value="1"/>
</dbReference>
<dbReference type="GO" id="GO:0051539">
    <property type="term" value="F:4 iron, 4 sulfur cluster binding"/>
    <property type="evidence" value="ECO:0007669"/>
    <property type="project" value="UniProtKB-KW"/>
</dbReference>
<gene>
    <name evidence="3" type="ORF">UFOVP112_46</name>
</gene>
<proteinExistence type="inferred from homology"/>
<accession>A0A6J5L4Z3</accession>
<dbReference type="InterPro" id="IPR024924">
    <property type="entry name" value="7-CO-7-deazaguanine_synth-like"/>
</dbReference>
<dbReference type="Gene3D" id="3.20.20.70">
    <property type="entry name" value="Aldolase class I"/>
    <property type="match status" value="1"/>
</dbReference>
<keyword evidence="1" id="KW-0408">Iron</keyword>
<evidence type="ECO:0000256" key="2">
    <source>
        <dbReference type="ARBA" id="ARBA00023239"/>
    </source>
</evidence>
<name>A0A6J5L4Z3_9CAUD</name>
<keyword evidence="1" id="KW-0004">4Fe-4S</keyword>
<dbReference type="PANTHER" id="PTHR42836:SF1">
    <property type="entry name" value="7-CARBOXY-7-DEAZAGUANINE SYNTHASE"/>
    <property type="match status" value="1"/>
</dbReference>
<evidence type="ECO:0000256" key="1">
    <source>
        <dbReference type="ARBA" id="ARBA00022485"/>
    </source>
</evidence>
<organism evidence="3">
    <name type="scientific">uncultured Caudovirales phage</name>
    <dbReference type="NCBI Taxonomy" id="2100421"/>
    <lineage>
        <taxon>Viruses</taxon>
        <taxon>Duplodnaviria</taxon>
        <taxon>Heunggongvirae</taxon>
        <taxon>Uroviricota</taxon>
        <taxon>Caudoviricetes</taxon>
        <taxon>Peduoviridae</taxon>
        <taxon>Maltschvirus</taxon>
        <taxon>Maltschvirus maltsch</taxon>
    </lineage>
</organism>
<keyword evidence="2" id="KW-0456">Lyase</keyword>
<evidence type="ECO:0000313" key="3">
    <source>
        <dbReference type="EMBL" id="CAB4128622.1"/>
    </source>
</evidence>
<protein>
    <submittedName>
        <fullName evidence="3">NrdG Organic radical activating enzymes</fullName>
    </submittedName>
</protein>